<sequence>MLKIKNIFKKKTQQPEQQQENHDTNTPNSTGEHGKQKKSKPLAFPSSNTTNNATTATDDKGGPRNSIFLEKCLSPSSLQQSPINTANKTIEEQEAIQKSYDTKIVSHISNVSYSTSSSTSSTSSIQNITVPQHTHLHTDVYHNLNQDYNENSADDNTTDNRTHNDNLSSSLSLNDGSLTTVDSVSSSVEETSLSDDISSDEMLEAAPQVKFAEQLEITNYRLLNKIGEGAFSKVFDAKKVVFPTNNGTPNNNTSLKKCVAIKILNKTQLSDTHKNSNIQNAAKTSTRQQVLKEVAIHKLVSSSPYVVQFIEFQESPKYYYIVQELLPGGEIFGEIVRLTYFSEDLSRHVVRQLAYAIKHLHSLGVVHRDIKPENLLFIPIDYIPTVPPNKRKLRKSDDPTTKEDEGIFIKNVGGGGIGRVKLADFGLSKQINYTNTKTPCGTVGYTAPEVVKDQKYSMEVDMWGIGCVLYTVLCGFPPFYDEKVDILTEKISKGHYTFLEPWWDEISEGAKHCVSRLLEVDPYKRYTIEDLLNDQWFMSCDADREKNINAGNTAGNSKTSKRRSNRNKKYMDLLYSPAAVAMRDAFDISNAVQRKVEDEDINQNGNSRSTFAAAISLGALQEGEVMDNATHANSTNKNGNSIENQFFQLKLNSSTILKRRKEKNAGDEIAAAVSMPPTIKE</sequence>
<feature type="region of interest" description="Disordered" evidence="1">
    <location>
        <begin position="146"/>
        <end position="174"/>
    </location>
</feature>
<dbReference type="OrthoDB" id="1738954at2759"/>
<protein>
    <submittedName>
        <fullName evidence="3">Related to Serine/threonine-protein kinase RCK2</fullName>
    </submittedName>
</protein>
<proteinExistence type="predicted"/>
<keyword evidence="3" id="KW-0418">Kinase</keyword>
<dbReference type="PANTHER" id="PTHR24347">
    <property type="entry name" value="SERINE/THREONINE-PROTEIN KINASE"/>
    <property type="match status" value="1"/>
</dbReference>
<keyword evidence="3" id="KW-0808">Transferase</keyword>
<dbReference type="SUPFAM" id="SSF56112">
    <property type="entry name" value="Protein kinase-like (PK-like)"/>
    <property type="match status" value="1"/>
</dbReference>
<dbReference type="InterPro" id="IPR000719">
    <property type="entry name" value="Prot_kinase_dom"/>
</dbReference>
<name>A0A376BBX6_9ASCO</name>
<dbReference type="Gene3D" id="1.10.510.10">
    <property type="entry name" value="Transferase(Phosphotransferase) domain 1"/>
    <property type="match status" value="1"/>
</dbReference>
<evidence type="ECO:0000256" key="1">
    <source>
        <dbReference type="SAM" id="MobiDB-lite"/>
    </source>
</evidence>
<keyword evidence="4" id="KW-1185">Reference proteome</keyword>
<dbReference type="EMBL" id="UFAJ01001094">
    <property type="protein sequence ID" value="SSD62054.1"/>
    <property type="molecule type" value="Genomic_DNA"/>
</dbReference>
<dbReference type="Proteomes" id="UP000262825">
    <property type="component" value="Unassembled WGS sequence"/>
</dbReference>
<feature type="region of interest" description="Disordered" evidence="1">
    <location>
        <begin position="662"/>
        <end position="681"/>
    </location>
</feature>
<feature type="compositionally biased region" description="Basic residues" evidence="1">
    <location>
        <begin position="1"/>
        <end position="12"/>
    </location>
</feature>
<evidence type="ECO:0000313" key="4">
    <source>
        <dbReference type="Proteomes" id="UP000262825"/>
    </source>
</evidence>
<dbReference type="AlphaFoldDB" id="A0A376BBX6"/>
<feature type="compositionally biased region" description="Low complexity" evidence="1">
    <location>
        <begin position="165"/>
        <end position="174"/>
    </location>
</feature>
<accession>A0A376BBX6</accession>
<dbReference type="GO" id="GO:0005524">
    <property type="term" value="F:ATP binding"/>
    <property type="evidence" value="ECO:0007669"/>
    <property type="project" value="InterPro"/>
</dbReference>
<organism evidence="3 4">
    <name type="scientific">Saccharomycodes ludwigii</name>
    <dbReference type="NCBI Taxonomy" id="36035"/>
    <lineage>
        <taxon>Eukaryota</taxon>
        <taxon>Fungi</taxon>
        <taxon>Dikarya</taxon>
        <taxon>Ascomycota</taxon>
        <taxon>Saccharomycotina</taxon>
        <taxon>Saccharomycetes</taxon>
        <taxon>Saccharomycodales</taxon>
        <taxon>Saccharomycodaceae</taxon>
        <taxon>Saccharomycodes</taxon>
    </lineage>
</organism>
<dbReference type="InterPro" id="IPR011009">
    <property type="entry name" value="Kinase-like_dom_sf"/>
</dbReference>
<evidence type="ECO:0000259" key="2">
    <source>
        <dbReference type="PROSITE" id="PS50011"/>
    </source>
</evidence>
<reference evidence="4" key="1">
    <citation type="submission" date="2018-06" db="EMBL/GenBank/DDBJ databases">
        <authorList>
            <person name="Guldener U."/>
        </authorList>
    </citation>
    <scope>NUCLEOTIDE SEQUENCE [LARGE SCALE GENOMIC DNA]</scope>
    <source>
        <strain evidence="4">UTAD17</strain>
    </source>
</reference>
<dbReference type="PROSITE" id="PS50011">
    <property type="entry name" value="PROTEIN_KINASE_DOM"/>
    <property type="match status" value="1"/>
</dbReference>
<dbReference type="VEuPathDB" id="FungiDB:SCODWIG_03816"/>
<dbReference type="PROSITE" id="PS00108">
    <property type="entry name" value="PROTEIN_KINASE_ST"/>
    <property type="match status" value="1"/>
</dbReference>
<dbReference type="Pfam" id="PF00069">
    <property type="entry name" value="Pkinase"/>
    <property type="match status" value="1"/>
</dbReference>
<dbReference type="InterPro" id="IPR008271">
    <property type="entry name" value="Ser/Thr_kinase_AS"/>
</dbReference>
<dbReference type="SMART" id="SM00220">
    <property type="entry name" value="S_TKc"/>
    <property type="match status" value="1"/>
</dbReference>
<feature type="region of interest" description="Disordered" evidence="1">
    <location>
        <begin position="1"/>
        <end position="68"/>
    </location>
</feature>
<gene>
    <name evidence="3" type="ORF">SCODWIG_03816</name>
</gene>
<dbReference type="GO" id="GO:0004672">
    <property type="term" value="F:protein kinase activity"/>
    <property type="evidence" value="ECO:0007669"/>
    <property type="project" value="InterPro"/>
</dbReference>
<feature type="domain" description="Protein kinase" evidence="2">
    <location>
        <begin position="220"/>
        <end position="537"/>
    </location>
</feature>
<evidence type="ECO:0000313" key="3">
    <source>
        <dbReference type="EMBL" id="SSD62054.1"/>
    </source>
</evidence>